<sequence>SNKKVRICKRCGRECSTPQKLRDHFKQKNLCKPLQEANQQLIEEDIQKPVQVAIQEPIQKNRDYISQEEADKWVSPNAQKPGEHFRTWGTRLQKR</sequence>
<gene>
    <name evidence="1" type="ORF">RPERSI_LOCUS35837</name>
</gene>
<organism evidence="1 2">
    <name type="scientific">Racocetra persica</name>
    <dbReference type="NCBI Taxonomy" id="160502"/>
    <lineage>
        <taxon>Eukaryota</taxon>
        <taxon>Fungi</taxon>
        <taxon>Fungi incertae sedis</taxon>
        <taxon>Mucoromycota</taxon>
        <taxon>Glomeromycotina</taxon>
        <taxon>Glomeromycetes</taxon>
        <taxon>Diversisporales</taxon>
        <taxon>Gigasporaceae</taxon>
        <taxon>Racocetra</taxon>
    </lineage>
</organism>
<accession>A0ACA9SXG5</accession>
<protein>
    <submittedName>
        <fullName evidence="1">17117_t:CDS:1</fullName>
    </submittedName>
</protein>
<reference evidence="1" key="1">
    <citation type="submission" date="2021-06" db="EMBL/GenBank/DDBJ databases">
        <authorList>
            <person name="Kallberg Y."/>
            <person name="Tangrot J."/>
            <person name="Rosling A."/>
        </authorList>
    </citation>
    <scope>NUCLEOTIDE SEQUENCE</scope>
    <source>
        <strain evidence="1">MA461A</strain>
    </source>
</reference>
<keyword evidence="2" id="KW-1185">Reference proteome</keyword>
<evidence type="ECO:0000313" key="1">
    <source>
        <dbReference type="EMBL" id="CAG8849915.1"/>
    </source>
</evidence>
<evidence type="ECO:0000313" key="2">
    <source>
        <dbReference type="Proteomes" id="UP000789920"/>
    </source>
</evidence>
<name>A0ACA9SXG5_9GLOM</name>
<feature type="non-terminal residue" evidence="1">
    <location>
        <position position="1"/>
    </location>
</feature>
<proteinExistence type="predicted"/>
<comment type="caution">
    <text evidence="1">The sequence shown here is derived from an EMBL/GenBank/DDBJ whole genome shotgun (WGS) entry which is preliminary data.</text>
</comment>
<dbReference type="EMBL" id="CAJVQC010168019">
    <property type="protein sequence ID" value="CAG8849915.1"/>
    <property type="molecule type" value="Genomic_DNA"/>
</dbReference>
<dbReference type="Proteomes" id="UP000789920">
    <property type="component" value="Unassembled WGS sequence"/>
</dbReference>